<reference evidence="1 2" key="1">
    <citation type="journal article" date="2014" name="Genome Announc.">
        <title>Complete Genome Sequence of Pseudomonas sp. Strain TKP, Isolated from a gamma-Hexachlorocyclohexane-Degrading Mixed Culture.</title>
        <authorList>
            <person name="Ohtsubo Y."/>
            <person name="Kishida K."/>
            <person name="Sato T."/>
            <person name="Tabata M."/>
            <person name="Kawasumi T."/>
            <person name="Ogura Y."/>
            <person name="Hayashi T."/>
            <person name="Tsuda M."/>
            <person name="Nagata Y."/>
        </authorList>
    </citation>
    <scope>NUCLEOTIDE SEQUENCE [LARGE SCALE GENOMIC DNA]</scope>
    <source>
        <strain evidence="1 2">TKP</strain>
    </source>
</reference>
<keyword evidence="2" id="KW-1185">Reference proteome</keyword>
<evidence type="ECO:0000313" key="2">
    <source>
        <dbReference type="Proteomes" id="UP000018725"/>
    </source>
</evidence>
<gene>
    <name evidence="1" type="ORF">U771_17895</name>
</gene>
<dbReference type="Proteomes" id="UP000018725">
    <property type="component" value="Chromosome"/>
</dbReference>
<sequence>MTHVFTPSDTHLAAGVPANFPFFKRLGMFVLAAFIFIFGTIPGLLLAPPATQAYGAFITTLGPVALLLCALFAWQHRADLGATFRGNDLRKPLRVGAISVFAVYMLCGLLVAVLGLPREAFMAELFAGLTTWQTLIKLASLMILAPITEELMMRHYALRLFPYERSHLWKWVSVLATSALFTSLHTQYGNWPTLALIFAVGCILALARIASGGLRVPILLHMFAEVIACSLDWTWASAGLYG</sequence>
<dbReference type="EMBL" id="CP006852">
    <property type="protein sequence ID" value="AHC36098.1"/>
    <property type="molecule type" value="Genomic_DNA"/>
</dbReference>
<evidence type="ECO:0000313" key="1">
    <source>
        <dbReference type="EMBL" id="AHC36098.1"/>
    </source>
</evidence>
<accession>A0ACA7P806</accession>
<organism evidence="1 2">
    <name type="scientific">Pseudomonas gorinensis</name>
    <dbReference type="NCBI Taxonomy" id="3240790"/>
    <lineage>
        <taxon>Bacteria</taxon>
        <taxon>Pseudomonadati</taxon>
        <taxon>Pseudomonadota</taxon>
        <taxon>Gammaproteobacteria</taxon>
        <taxon>Pseudomonadales</taxon>
        <taxon>Pseudomonadaceae</taxon>
        <taxon>Pseudomonas</taxon>
    </lineage>
</organism>
<name>A0ACA7P806_9PSED</name>
<protein>
    <submittedName>
        <fullName evidence="1">Membrane protein</fullName>
    </submittedName>
</protein>
<proteinExistence type="predicted"/>